<comment type="caution">
    <text evidence="8">The sequence shown here is derived from an EMBL/GenBank/DDBJ whole genome shotgun (WGS) entry which is preliminary data.</text>
</comment>
<dbReference type="InterPro" id="IPR026617">
    <property type="entry name" value="SMCO2/5"/>
</dbReference>
<protein>
    <recommendedName>
        <fullName evidence="10">Transmembrane and coiled-coil domain-containing protein 5B</fullName>
    </recommendedName>
</protein>
<keyword evidence="9" id="KW-1185">Reference proteome</keyword>
<evidence type="ECO:0000256" key="1">
    <source>
        <dbReference type="ARBA" id="ARBA00004167"/>
    </source>
</evidence>
<evidence type="ECO:0000256" key="5">
    <source>
        <dbReference type="ARBA" id="ARBA00023136"/>
    </source>
</evidence>
<dbReference type="Proteomes" id="UP001488838">
    <property type="component" value="Unassembled WGS sequence"/>
</dbReference>
<sequence length="360" mass="42310">MEDIVQNPLDDGLGITEISTLEATKQHLNYLNLNLEKDLQRLDEANQILLRQIQKKEKSIQSLEREIALSTERVPETEEFTEIAIQKENALKDLELETAKLEEKNKTLREKIMQLQDRRRPQSNFIRAHLFALISSVIGMMFQISTELKNPSHDPETLKKKIAELKVKLRKSSKSCAQQEKEIAKMQSDYQSVHELCEDQAHYIKKYQEILREMEKEQEVMLLEKEMSKAQNDSSQKVKPGATLVETIQSNMHPPPTPTHAPLFFEILATHSYHVRYFPQEKNIIKKQKRKFLVRHFHYLFFMIVVFLRLLGCVIFHLHYINPDFLVDTLPMLMSRSTLKWLRDILLPFLTLEVEDVLPH</sequence>
<dbReference type="PANTHER" id="PTHR22422:SF1">
    <property type="entry name" value="TRANSMEMBRANE AND COILED-COIL DOMAIN-CONTAINING PROTEIN 5B"/>
    <property type="match status" value="1"/>
</dbReference>
<comment type="subcellular location">
    <subcellularLocation>
        <location evidence="1">Membrane</location>
        <topology evidence="1">Single-pass membrane protein</topology>
    </subcellularLocation>
</comment>
<evidence type="ECO:0000256" key="7">
    <source>
        <dbReference type="SAM" id="Phobius"/>
    </source>
</evidence>
<evidence type="ECO:0000256" key="4">
    <source>
        <dbReference type="ARBA" id="ARBA00023054"/>
    </source>
</evidence>
<keyword evidence="3 7" id="KW-1133">Transmembrane helix</keyword>
<accession>A0AAW0IGR0</accession>
<keyword evidence="2 7" id="KW-0812">Transmembrane</keyword>
<evidence type="ECO:0000313" key="8">
    <source>
        <dbReference type="EMBL" id="KAK7813490.1"/>
    </source>
</evidence>
<dbReference type="PANTHER" id="PTHR22422">
    <property type="entry name" value="TRANSMEMBRANE AND COILED-COIL DOMAIN-CONTAINING PROTEIN 5B-RELATED"/>
    <property type="match status" value="1"/>
</dbReference>
<evidence type="ECO:0008006" key="10">
    <source>
        <dbReference type="Google" id="ProtNLM"/>
    </source>
</evidence>
<proteinExistence type="predicted"/>
<evidence type="ECO:0000256" key="3">
    <source>
        <dbReference type="ARBA" id="ARBA00022989"/>
    </source>
</evidence>
<keyword evidence="4 6" id="KW-0175">Coiled coil</keyword>
<evidence type="ECO:0000256" key="6">
    <source>
        <dbReference type="SAM" id="Coils"/>
    </source>
</evidence>
<dbReference type="Pfam" id="PF14992">
    <property type="entry name" value="TMCO5"/>
    <property type="match status" value="3"/>
</dbReference>
<dbReference type="EMBL" id="JBBHLL010000135">
    <property type="protein sequence ID" value="KAK7813490.1"/>
    <property type="molecule type" value="Genomic_DNA"/>
</dbReference>
<evidence type="ECO:0000313" key="9">
    <source>
        <dbReference type="Proteomes" id="UP001488838"/>
    </source>
</evidence>
<keyword evidence="5 7" id="KW-0472">Membrane</keyword>
<reference evidence="8 9" key="1">
    <citation type="journal article" date="2023" name="bioRxiv">
        <title>Conserved and derived expression patterns and positive selection on dental genes reveal complex evolutionary context of ever-growing rodent molars.</title>
        <authorList>
            <person name="Calamari Z.T."/>
            <person name="Song A."/>
            <person name="Cohen E."/>
            <person name="Akter M."/>
            <person name="Roy R.D."/>
            <person name="Hallikas O."/>
            <person name="Christensen M.M."/>
            <person name="Li P."/>
            <person name="Marangoni P."/>
            <person name="Jernvall J."/>
            <person name="Klein O.D."/>
        </authorList>
    </citation>
    <scope>NUCLEOTIDE SEQUENCE [LARGE SCALE GENOMIC DNA]</scope>
    <source>
        <strain evidence="8">V071</strain>
    </source>
</reference>
<dbReference type="GO" id="GO:0016020">
    <property type="term" value="C:membrane"/>
    <property type="evidence" value="ECO:0007669"/>
    <property type="project" value="UniProtKB-SubCell"/>
</dbReference>
<feature type="transmembrane region" description="Helical" evidence="7">
    <location>
        <begin position="299"/>
        <end position="321"/>
    </location>
</feature>
<evidence type="ECO:0000256" key="2">
    <source>
        <dbReference type="ARBA" id="ARBA00022692"/>
    </source>
</evidence>
<name>A0AAW0IGR0_MYOGA</name>
<feature type="coiled-coil region" evidence="6">
    <location>
        <begin position="32"/>
        <end position="118"/>
    </location>
</feature>
<gene>
    <name evidence="8" type="ORF">U0070_017008</name>
</gene>
<feature type="coiled-coil region" evidence="6">
    <location>
        <begin position="162"/>
        <end position="233"/>
    </location>
</feature>
<dbReference type="AlphaFoldDB" id="A0AAW0IGR0"/>
<organism evidence="8 9">
    <name type="scientific">Myodes glareolus</name>
    <name type="common">Bank vole</name>
    <name type="synonym">Clethrionomys glareolus</name>
    <dbReference type="NCBI Taxonomy" id="447135"/>
    <lineage>
        <taxon>Eukaryota</taxon>
        <taxon>Metazoa</taxon>
        <taxon>Chordata</taxon>
        <taxon>Craniata</taxon>
        <taxon>Vertebrata</taxon>
        <taxon>Euteleostomi</taxon>
        <taxon>Mammalia</taxon>
        <taxon>Eutheria</taxon>
        <taxon>Euarchontoglires</taxon>
        <taxon>Glires</taxon>
        <taxon>Rodentia</taxon>
        <taxon>Myomorpha</taxon>
        <taxon>Muroidea</taxon>
        <taxon>Cricetidae</taxon>
        <taxon>Arvicolinae</taxon>
        <taxon>Myodes</taxon>
    </lineage>
</organism>